<dbReference type="RefSeq" id="WP_381438189.1">
    <property type="nucleotide sequence ID" value="NZ_JBHSNO010000015.1"/>
</dbReference>
<comment type="caution">
    <text evidence="2">The sequence shown here is derived from an EMBL/GenBank/DDBJ whole genome shotgun (WGS) entry which is preliminary data.</text>
</comment>
<keyword evidence="1" id="KW-0472">Membrane</keyword>
<feature type="transmembrane region" description="Helical" evidence="1">
    <location>
        <begin position="7"/>
        <end position="25"/>
    </location>
</feature>
<accession>A0ABW0TR94</accession>
<organism evidence="2 3">
    <name type="scientific">Sporosarcina soli</name>
    <dbReference type="NCBI Taxonomy" id="334736"/>
    <lineage>
        <taxon>Bacteria</taxon>
        <taxon>Bacillati</taxon>
        <taxon>Bacillota</taxon>
        <taxon>Bacilli</taxon>
        <taxon>Bacillales</taxon>
        <taxon>Caryophanaceae</taxon>
        <taxon>Sporosarcina</taxon>
    </lineage>
</organism>
<dbReference type="EMBL" id="JBHSNO010000015">
    <property type="protein sequence ID" value="MFC5590975.1"/>
    <property type="molecule type" value="Genomic_DNA"/>
</dbReference>
<evidence type="ECO:0000313" key="3">
    <source>
        <dbReference type="Proteomes" id="UP001596109"/>
    </source>
</evidence>
<proteinExistence type="predicted"/>
<evidence type="ECO:0000313" key="2">
    <source>
        <dbReference type="EMBL" id="MFC5590975.1"/>
    </source>
</evidence>
<gene>
    <name evidence="2" type="ORF">ACFPRA_19025</name>
</gene>
<keyword evidence="1" id="KW-1133">Transmembrane helix</keyword>
<keyword evidence="1" id="KW-0812">Transmembrane</keyword>
<keyword evidence="3" id="KW-1185">Reference proteome</keyword>
<name>A0ABW0TR94_9BACL</name>
<evidence type="ECO:0000256" key="1">
    <source>
        <dbReference type="SAM" id="Phobius"/>
    </source>
</evidence>
<dbReference type="InterPro" id="IPR024232">
    <property type="entry name" value="SpoIIIAH"/>
</dbReference>
<dbReference type="InterPro" id="IPR038503">
    <property type="entry name" value="SpoIIIAH_sf"/>
</dbReference>
<dbReference type="Gene3D" id="1.10.287.4300">
    <property type="entry name" value="Stage III sporulation protein AH-like"/>
    <property type="match status" value="1"/>
</dbReference>
<sequence>MKTNKRTVWFLTLLSLVAVISIYYIKEKAPMPFDGINIFKDSPESIQLTENIVDADKTTPVFADSYLFEEMRMQVRDERSKLKEQLTAKVLSSDHTSEEKNVAYEEMERLTKLDSAEALMEMQIIALGYPEAFVRTEEGTVKVTVLSTEGHSKQLADEIVRYVKTNWEDPKAVVSVEFKGGTE</sequence>
<protein>
    <submittedName>
        <fullName evidence="2">SpoIIIAH-like family protein</fullName>
    </submittedName>
</protein>
<reference evidence="3" key="1">
    <citation type="journal article" date="2019" name="Int. J. Syst. Evol. Microbiol.">
        <title>The Global Catalogue of Microorganisms (GCM) 10K type strain sequencing project: providing services to taxonomists for standard genome sequencing and annotation.</title>
        <authorList>
            <consortium name="The Broad Institute Genomics Platform"/>
            <consortium name="The Broad Institute Genome Sequencing Center for Infectious Disease"/>
            <person name="Wu L."/>
            <person name="Ma J."/>
        </authorList>
    </citation>
    <scope>NUCLEOTIDE SEQUENCE [LARGE SCALE GENOMIC DNA]</scope>
    <source>
        <strain evidence="3">CGMCC 4.1434</strain>
    </source>
</reference>
<dbReference type="Proteomes" id="UP001596109">
    <property type="component" value="Unassembled WGS sequence"/>
</dbReference>
<dbReference type="Pfam" id="PF12685">
    <property type="entry name" value="SpoIIIAH"/>
    <property type="match status" value="1"/>
</dbReference>